<sequence>MKPYSIFLVILFTFASCDCLQRANGVVLDRQTKLPVYNTVVAQTEKPDVNDPEKGRSYTDTSGTFE</sequence>
<accession>A0AAE3UEE8</accession>
<dbReference type="Proteomes" id="UP001232063">
    <property type="component" value="Unassembled WGS sequence"/>
</dbReference>
<dbReference type="PROSITE" id="PS51257">
    <property type="entry name" value="PROKAR_LIPOPROTEIN"/>
    <property type="match status" value="1"/>
</dbReference>
<keyword evidence="3" id="KW-1185">Reference proteome</keyword>
<name>A0AAE3UEE8_9BACT</name>
<evidence type="ECO:0000256" key="1">
    <source>
        <dbReference type="SAM" id="MobiDB-lite"/>
    </source>
</evidence>
<organism evidence="2 3">
    <name type="scientific">Xanthocytophaga agilis</name>
    <dbReference type="NCBI Taxonomy" id="3048010"/>
    <lineage>
        <taxon>Bacteria</taxon>
        <taxon>Pseudomonadati</taxon>
        <taxon>Bacteroidota</taxon>
        <taxon>Cytophagia</taxon>
        <taxon>Cytophagales</taxon>
        <taxon>Rhodocytophagaceae</taxon>
        <taxon>Xanthocytophaga</taxon>
    </lineage>
</organism>
<dbReference type="EMBL" id="JASJOU010000001">
    <property type="protein sequence ID" value="MDJ1499473.1"/>
    <property type="molecule type" value="Genomic_DNA"/>
</dbReference>
<protein>
    <recommendedName>
        <fullName evidence="4">Lipoprotein</fullName>
    </recommendedName>
</protein>
<reference evidence="2" key="1">
    <citation type="submission" date="2023-05" db="EMBL/GenBank/DDBJ databases">
        <authorList>
            <person name="Zhang X."/>
        </authorList>
    </citation>
    <scope>NUCLEOTIDE SEQUENCE</scope>
    <source>
        <strain evidence="2">BD1B2-1</strain>
    </source>
</reference>
<dbReference type="RefSeq" id="WP_314508994.1">
    <property type="nucleotide sequence ID" value="NZ_JASJOU010000001.1"/>
</dbReference>
<comment type="caution">
    <text evidence="2">The sequence shown here is derived from an EMBL/GenBank/DDBJ whole genome shotgun (WGS) entry which is preliminary data.</text>
</comment>
<proteinExistence type="predicted"/>
<gene>
    <name evidence="2" type="ORF">QNI22_02385</name>
</gene>
<evidence type="ECO:0000313" key="2">
    <source>
        <dbReference type="EMBL" id="MDJ1499473.1"/>
    </source>
</evidence>
<evidence type="ECO:0008006" key="4">
    <source>
        <dbReference type="Google" id="ProtNLM"/>
    </source>
</evidence>
<feature type="region of interest" description="Disordered" evidence="1">
    <location>
        <begin position="45"/>
        <end position="66"/>
    </location>
</feature>
<evidence type="ECO:0000313" key="3">
    <source>
        <dbReference type="Proteomes" id="UP001232063"/>
    </source>
</evidence>
<feature type="compositionally biased region" description="Basic and acidic residues" evidence="1">
    <location>
        <begin position="45"/>
        <end position="57"/>
    </location>
</feature>
<dbReference type="AlphaFoldDB" id="A0AAE3UEE8"/>